<dbReference type="Gene3D" id="3.40.50.12780">
    <property type="entry name" value="N-terminal domain of ligase-like"/>
    <property type="match status" value="2"/>
</dbReference>
<dbReference type="Gene3D" id="3.30.559.30">
    <property type="entry name" value="Nonribosomal peptide synthetase, condensation domain"/>
    <property type="match status" value="2"/>
</dbReference>
<gene>
    <name evidence="6" type="primary">dtxS1_2</name>
    <name evidence="6" type="ORF">LHYA1_G007858</name>
</gene>
<dbReference type="InterPro" id="IPR013120">
    <property type="entry name" value="FAR_NAD-bd"/>
</dbReference>
<feature type="domain" description="Carrier" evidence="5">
    <location>
        <begin position="1971"/>
        <end position="2049"/>
    </location>
</feature>
<dbReference type="GO" id="GO:0031177">
    <property type="term" value="F:phosphopantetheine binding"/>
    <property type="evidence" value="ECO:0007669"/>
    <property type="project" value="TreeGrafter"/>
</dbReference>
<dbReference type="InterPro" id="IPR042099">
    <property type="entry name" value="ANL_N_sf"/>
</dbReference>
<dbReference type="CDD" id="cd19545">
    <property type="entry name" value="FUM14_C_NRPS-like"/>
    <property type="match status" value="1"/>
</dbReference>
<feature type="non-terminal residue" evidence="6">
    <location>
        <position position="2447"/>
    </location>
</feature>
<protein>
    <submittedName>
        <fullName evidence="6">Nonribosomal peptide synthetase</fullName>
    </submittedName>
</protein>
<name>A0A8H8QUY9_9HELO</name>
<dbReference type="FunFam" id="3.30.300.30:FF:000015">
    <property type="entry name" value="Nonribosomal peptide synthase SidD"/>
    <property type="match status" value="2"/>
</dbReference>
<dbReference type="GO" id="GO:0005737">
    <property type="term" value="C:cytoplasm"/>
    <property type="evidence" value="ECO:0007669"/>
    <property type="project" value="TreeGrafter"/>
</dbReference>
<dbReference type="NCBIfam" id="TIGR01733">
    <property type="entry name" value="AA-adenyl-dom"/>
    <property type="match status" value="2"/>
</dbReference>
<keyword evidence="1" id="KW-0596">Phosphopantetheine</keyword>
<dbReference type="Pfam" id="PF00668">
    <property type="entry name" value="Condensation"/>
    <property type="match status" value="1"/>
</dbReference>
<dbReference type="SUPFAM" id="SSF56801">
    <property type="entry name" value="Acetyl-CoA synthetase-like"/>
    <property type="match status" value="2"/>
</dbReference>
<evidence type="ECO:0000259" key="5">
    <source>
        <dbReference type="PROSITE" id="PS50075"/>
    </source>
</evidence>
<dbReference type="SUPFAM" id="SSF47336">
    <property type="entry name" value="ACP-like"/>
    <property type="match status" value="2"/>
</dbReference>
<reference evidence="6 7" key="1">
    <citation type="submission" date="2018-05" db="EMBL/GenBank/DDBJ databases">
        <title>Genome sequencing and assembly of the regulated plant pathogen Lachnellula willkommii and related sister species for the development of diagnostic species identification markers.</title>
        <authorList>
            <person name="Giroux E."/>
            <person name="Bilodeau G."/>
        </authorList>
    </citation>
    <scope>NUCLEOTIDE SEQUENCE [LARGE SCALE GENOMIC DNA]</scope>
    <source>
        <strain evidence="6 7">CBS 185.66</strain>
    </source>
</reference>
<dbReference type="RefSeq" id="XP_031002081.1">
    <property type="nucleotide sequence ID" value="XM_031152783.1"/>
</dbReference>
<evidence type="ECO:0000256" key="3">
    <source>
        <dbReference type="ARBA" id="ARBA00022598"/>
    </source>
</evidence>
<dbReference type="PROSITE" id="PS50075">
    <property type="entry name" value="CARRIER"/>
    <property type="match status" value="2"/>
</dbReference>
<comment type="caution">
    <text evidence="6">The sequence shown here is derived from an EMBL/GenBank/DDBJ whole genome shotgun (WGS) entry which is preliminary data.</text>
</comment>
<dbReference type="InterPro" id="IPR010071">
    <property type="entry name" value="AA_adenyl_dom"/>
</dbReference>
<dbReference type="Proteomes" id="UP000431533">
    <property type="component" value="Unassembled WGS sequence"/>
</dbReference>
<dbReference type="InterPro" id="IPR036291">
    <property type="entry name" value="NAD(P)-bd_dom_sf"/>
</dbReference>
<dbReference type="FunFam" id="3.30.559.30:FF:000003">
    <property type="entry name" value="Nonribosomal peptide synthase SidD"/>
    <property type="match status" value="1"/>
</dbReference>
<dbReference type="SUPFAM" id="SSF52777">
    <property type="entry name" value="CoA-dependent acyltransferases"/>
    <property type="match status" value="3"/>
</dbReference>
<dbReference type="GO" id="GO:0043041">
    <property type="term" value="P:amino acid activation for nonribosomal peptide biosynthetic process"/>
    <property type="evidence" value="ECO:0007669"/>
    <property type="project" value="TreeGrafter"/>
</dbReference>
<evidence type="ECO:0000313" key="6">
    <source>
        <dbReference type="EMBL" id="TVY23293.1"/>
    </source>
</evidence>
<dbReference type="PROSITE" id="PS00455">
    <property type="entry name" value="AMP_BINDING"/>
    <property type="match status" value="2"/>
</dbReference>
<evidence type="ECO:0000256" key="2">
    <source>
        <dbReference type="ARBA" id="ARBA00022553"/>
    </source>
</evidence>
<dbReference type="Pfam" id="PF00501">
    <property type="entry name" value="AMP-binding"/>
    <property type="match status" value="2"/>
</dbReference>
<dbReference type="InterPro" id="IPR001242">
    <property type="entry name" value="Condensation_dom"/>
</dbReference>
<dbReference type="InterPro" id="IPR023213">
    <property type="entry name" value="CAT-like_dom_sf"/>
</dbReference>
<dbReference type="CDD" id="cd05918">
    <property type="entry name" value="A_NRPS_SidN3_like"/>
    <property type="match status" value="2"/>
</dbReference>
<dbReference type="SUPFAM" id="SSF51735">
    <property type="entry name" value="NAD(P)-binding Rossmann-fold domains"/>
    <property type="match status" value="1"/>
</dbReference>
<accession>A0A8H8QUY9</accession>
<dbReference type="OrthoDB" id="416786at2759"/>
<dbReference type="GO" id="GO:0044550">
    <property type="term" value="P:secondary metabolite biosynthetic process"/>
    <property type="evidence" value="ECO:0007669"/>
    <property type="project" value="TreeGrafter"/>
</dbReference>
<keyword evidence="7" id="KW-1185">Reference proteome</keyword>
<proteinExistence type="inferred from homology"/>
<evidence type="ECO:0000313" key="7">
    <source>
        <dbReference type="Proteomes" id="UP000431533"/>
    </source>
</evidence>
<dbReference type="InterPro" id="IPR036736">
    <property type="entry name" value="ACP-like_sf"/>
</dbReference>
<keyword evidence="3" id="KW-0436">Ligase</keyword>
<dbReference type="NCBIfam" id="TIGR01746">
    <property type="entry name" value="Thioester-redct"/>
    <property type="match status" value="1"/>
</dbReference>
<evidence type="ECO:0000256" key="1">
    <source>
        <dbReference type="ARBA" id="ARBA00022450"/>
    </source>
</evidence>
<dbReference type="PANTHER" id="PTHR45527">
    <property type="entry name" value="NONRIBOSOMAL PEPTIDE SYNTHETASE"/>
    <property type="match status" value="1"/>
</dbReference>
<organism evidence="6 7">
    <name type="scientific">Lachnellula hyalina</name>
    <dbReference type="NCBI Taxonomy" id="1316788"/>
    <lineage>
        <taxon>Eukaryota</taxon>
        <taxon>Fungi</taxon>
        <taxon>Dikarya</taxon>
        <taxon>Ascomycota</taxon>
        <taxon>Pezizomycotina</taxon>
        <taxon>Leotiomycetes</taxon>
        <taxon>Helotiales</taxon>
        <taxon>Lachnaceae</taxon>
        <taxon>Lachnellula</taxon>
    </lineage>
</organism>
<dbReference type="Pfam" id="PF07993">
    <property type="entry name" value="NAD_binding_4"/>
    <property type="match status" value="1"/>
</dbReference>
<dbReference type="SMART" id="SM01294">
    <property type="entry name" value="PKS_PP_betabranch"/>
    <property type="match status" value="1"/>
</dbReference>
<dbReference type="InterPro" id="IPR045851">
    <property type="entry name" value="AMP-bd_C_sf"/>
</dbReference>
<dbReference type="Pfam" id="PF00550">
    <property type="entry name" value="PP-binding"/>
    <property type="match status" value="2"/>
</dbReference>
<feature type="domain" description="Carrier" evidence="5">
    <location>
        <begin position="867"/>
        <end position="943"/>
    </location>
</feature>
<dbReference type="EMBL" id="QGMH01000189">
    <property type="protein sequence ID" value="TVY23293.1"/>
    <property type="molecule type" value="Genomic_DNA"/>
</dbReference>
<dbReference type="PANTHER" id="PTHR45527:SF3">
    <property type="entry name" value="SIDEROPHORE SYNTHETASE (EUROFUNG)"/>
    <property type="match status" value="1"/>
</dbReference>
<dbReference type="InterPro" id="IPR010080">
    <property type="entry name" value="Thioester_reductase-like_dom"/>
</dbReference>
<dbReference type="InterPro" id="IPR020845">
    <property type="entry name" value="AMP-binding_CS"/>
</dbReference>
<dbReference type="Gene3D" id="3.30.300.30">
    <property type="match status" value="2"/>
</dbReference>
<dbReference type="Gene3D" id="3.40.50.720">
    <property type="entry name" value="NAD(P)-binding Rossmann-like Domain"/>
    <property type="match status" value="1"/>
</dbReference>
<dbReference type="Gene3D" id="1.10.1200.10">
    <property type="entry name" value="ACP-like"/>
    <property type="match status" value="2"/>
</dbReference>
<dbReference type="InterPro" id="IPR000873">
    <property type="entry name" value="AMP-dep_synth/lig_dom"/>
</dbReference>
<sequence length="2447" mass="269866">MDAKTLDYVQQRTVPHCVSPYFITRRTILSSIQFYTALHILSTQVGWFTSTYQKDHNSKPEMVGLLLSSSSNGVTLKNNELPFTAKGKQQPGDSGQKEVVLGAQLPARDLHTRAKDKSIEHEIEDIEWPQNVKLNQLVQSAWAILLSWYGEATDTVFDVALPISKIERIPVPTTATVRIAIEGDMTLGALQHQMMLPALAASPMTTQSIGERRADLGWQSQSLLIVQAAVELDEAQAFDEGPELNAYAITLHSQIKDSSLLTKMGFDSTALSERVASRVVDHFRHILRQVTKICRADTASTKISDIDAMTPEDLGQVWRWNENVPEEVNGCVHYLFSQIVSRYSHKTAICAWDGELTYAQWDTLSTELAHGLIHRGVCPGDLLPLIFEKSMWVAVSQFAVMKAGAASVVIDPSQTEARIRTIIDIAGPGLILCSPSTAPLVSRITERKPFVVQKETVSGLLEQSRNAVGFETTLPAVKPSDLLYVVFTSGTTGNPKGVSITHSNFTSAIRHQNEYLNFKPTARVADFCSYAFDVSWSNFIHTLAVGACLCVPSEQDRKHDFVGYMIKNGVTSVHLTPSVAAILDLDKVPTLDTVLLGGETIDLDKMPYLRNIETIIILYGPAECTVDTTGIIINGGTTHASIGWAIGSTTWIADPSKDALTPVGLVGELLLEGPLVGAGYLNNAEKAAAAFIEDPSWLLRGSPEVKGRRGRLYRTGDLVRYSPDGELIYVGRKDTQVKIRGQRTELSDVEHHIRRVLSSMTAVADIVAEVVTPKVTQRPMLVAFLNMPTTSTEQLRKKSASIIEMLDREMPGQVPSHMIPTAYIPMTDLPRGLTGKTDRRALREIGAGLDRNALAYLYNSNPAQHIEPTTEAEMQLRDLWASVLNHPASDIGKHDSFLRIGGDSIAAIRLATYLGRMGMWLTVPDIYSQPQLSEMAMLMSQSDTPAPEVVRPFSLLKTEMDRDEACRRVAELCCVGSWHVEPSQIEDIFPCTPLQEGLLAMTARSAGKYVGHRVAEIKPEIDIARLWEAWQIVSERFSVLRTRIVDMPGLGLVQAVLEEALQWQTFSSLKDYYQSRKSADKEMQKHLVKTTAVGLGIPLSRVAIILDEAAGKRYLALTHHHATYDGWSIPLLQKEVEKAYGDVRAELSSLPMQSFVKYVISQRGEEGMAFWKQQFAEIEASPFLALPAKTYEPMADKFINHSIKDIRWPTCGVTPSSTLRTAWATLISWYVDCPDVTFGVVVSGRQAPVPGIEVVAGPTIATVPLRILVRGTVEELLHEVQGQAMEMIPFEQYGLQYIRQISQEARIACDFQTLLLVHPSVEESTVESLVFEDTLNDQAKYSGSENTYAMMLTCQPSESKLDMQLSFDSTIVEEEAAVRLLQQLEHILGQIASIDGSRNICDLERVSERDLHDVWKWNSAVPQSIEDCVHNVFAQRVAETPEAPAVCAWDGELTYVQLDHFSTLLAGRLLSFGLGVGPGAIVPLCFEKSVWVPVAILAVMKAGAASVALDTTLPRSRLEGIVTQLSAKVMLTSKSCAKLGADITNALTMEVGGDPDNFEQLYQPISIPKMPTVSASSALYIVFTSGSTGAPKGAIVTHTNFCSAMRHHQPQLGFERSSRVFDYTSYAFDVAWSNVLHALTVGACLCIPSEDERTADIHGSINRLQANFIHLTPTVGRLLDPTALNGLSKVLFIGEALKASDIAKWEASGAEIYNTYGPAECTVTSTVERVQRERSDSRVRDPSIGKGAGALVWVVQPRAPDRLAAIGTIGELWLEGPIVGAGYLNNPEKTASAFVKDPKWLLDGIPGRVPGRRGRLYRTGDLVYYNPDGSLEFAGRNDTQIKINGQRIELGEVEYHIRQLLPNKVVPQIVVDLITPDATRTQTLAVFLVLPDDDTAKVELNEVTVPMIATLRKEMPKLLPSYMVPGVYIPISLPKLPMTATGKTDRQRLRELGRTYIPPASSISDASASNAMQTKTEEALRDIWARVLDVKPNVIAAGNSFSEVGGDSIKIMSLAMAIHKHFDINIGVPRLIQQQNSLRELAAVIDNLLHGQSVEEPTQPTSTDLEREIDLLVNKIGFSRTATRSTVFLTGSTGFLGTQILHYTLTKRIFDRVVLLVRSLDAQKGLDRVMKTAKIAGWWMESFTSAIEVWDGDLSAERLGLNNSQWSALCGRPSAHGTIDAIIHNGARVHWTTNYDGLKDANVGSTMQLLQAAVASPFLKSFVYVSGGLITDNQTWTEEEARRAKGYDQTKYVSERLVSAAATQFHKPRTTFTVIKPGRIIGDVYTGVANADDFLWRLVMGTVRLGARPVDSETAWLSVSDVRHVTESILWHAAGKSREHFVNIKRGVWVSAFWTAVEDQLQMQLRPVSWGEWIELARQDMAREQELHPLWPVQQFLGALGSDVKVCDHESYEGEMREVLAAARQNIEYLRGQGFLEATGGKQINGK</sequence>
<dbReference type="InterPro" id="IPR009081">
    <property type="entry name" value="PP-bd_ACP"/>
</dbReference>
<dbReference type="GeneID" id="41988056"/>
<evidence type="ECO:0000256" key="4">
    <source>
        <dbReference type="ARBA" id="ARBA00029454"/>
    </source>
</evidence>
<keyword evidence="2" id="KW-0597">Phosphoprotein</keyword>
<dbReference type="GO" id="GO:0016874">
    <property type="term" value="F:ligase activity"/>
    <property type="evidence" value="ECO:0007669"/>
    <property type="project" value="UniProtKB-KW"/>
</dbReference>
<comment type="similarity">
    <text evidence="4">Belongs to the NRP synthetase family.</text>
</comment>
<dbReference type="Gene3D" id="3.30.559.10">
    <property type="entry name" value="Chloramphenicol acetyltransferase-like domain"/>
    <property type="match status" value="1"/>
</dbReference>